<feature type="compositionally biased region" description="Low complexity" evidence="1">
    <location>
        <begin position="49"/>
        <end position="58"/>
    </location>
</feature>
<evidence type="ECO:0000256" key="1">
    <source>
        <dbReference type="SAM" id="MobiDB-lite"/>
    </source>
</evidence>
<dbReference type="EMBL" id="JAROCF010000001">
    <property type="protein sequence ID" value="MDN4615258.1"/>
    <property type="molecule type" value="Genomic_DNA"/>
</dbReference>
<gene>
    <name evidence="3" type="ORF">P5G50_12445</name>
</gene>
<sequence>MVPESPSAAEPLAQPVTEPADEAAADPGITVPLPAGGTAPEAKEPIAAGSSFGSTGTTDSVESGDAATTPLPVDEQPAAVPASGTRTGVSARNRFASILNSATHRRNHTPAEEPGSAPAGAVPSGAPAVPATEGQEAPTEVLVEAQASAATTTTPPQDTASAATEGAPAATADTPATSAGAPAATAASASSAHPGYPRSVNDLADRLDDSRFFSSLFDFTFTSYVTRKLAGPVYVVGLVLIGLAIVVGFSNSLAIAISTHSPAGAFVFLLGVLITLVGAILAVLLLRVGIEVFCAIIEIAQNTRRRQPPRE</sequence>
<name>A0ABT8KCR6_9MICO</name>
<feature type="compositionally biased region" description="Low complexity" evidence="1">
    <location>
        <begin position="145"/>
        <end position="192"/>
    </location>
</feature>
<reference evidence="3" key="1">
    <citation type="submission" date="2023-06" db="EMBL/GenBank/DDBJ databases">
        <title>MT1 and MT2 Draft Genomes of Novel Species.</title>
        <authorList>
            <person name="Venkateswaran K."/>
        </authorList>
    </citation>
    <scope>NUCLEOTIDE SEQUENCE</scope>
    <source>
        <strain evidence="3">F6_8S_P_1B</strain>
    </source>
</reference>
<keyword evidence="2" id="KW-1133">Transmembrane helix</keyword>
<dbReference type="InterPro" id="IPR025557">
    <property type="entry name" value="DUF4282"/>
</dbReference>
<proteinExistence type="predicted"/>
<comment type="caution">
    <text evidence="3">The sequence shown here is derived from an EMBL/GenBank/DDBJ whole genome shotgun (WGS) entry which is preliminary data.</text>
</comment>
<dbReference type="Proteomes" id="UP001174208">
    <property type="component" value="Unassembled WGS sequence"/>
</dbReference>
<protein>
    <submittedName>
        <fullName evidence="3">DUF4282 domain-containing protein</fullName>
    </submittedName>
</protein>
<organism evidence="3 4">
    <name type="scientific">Leifsonia williamsii</name>
    <dbReference type="NCBI Taxonomy" id="3035919"/>
    <lineage>
        <taxon>Bacteria</taxon>
        <taxon>Bacillati</taxon>
        <taxon>Actinomycetota</taxon>
        <taxon>Actinomycetes</taxon>
        <taxon>Micrococcales</taxon>
        <taxon>Microbacteriaceae</taxon>
        <taxon>Leifsonia</taxon>
    </lineage>
</organism>
<evidence type="ECO:0000256" key="2">
    <source>
        <dbReference type="SAM" id="Phobius"/>
    </source>
</evidence>
<dbReference type="RefSeq" id="WP_301208549.1">
    <property type="nucleotide sequence ID" value="NZ_JAROCF010000001.1"/>
</dbReference>
<feature type="compositionally biased region" description="Low complexity" evidence="1">
    <location>
        <begin position="112"/>
        <end position="131"/>
    </location>
</feature>
<accession>A0ABT8KCR6</accession>
<feature type="region of interest" description="Disordered" evidence="1">
    <location>
        <begin position="1"/>
        <end position="194"/>
    </location>
</feature>
<keyword evidence="2" id="KW-0812">Transmembrane</keyword>
<feature type="transmembrane region" description="Helical" evidence="2">
    <location>
        <begin position="263"/>
        <end position="286"/>
    </location>
</feature>
<keyword evidence="2" id="KW-0472">Membrane</keyword>
<keyword evidence="4" id="KW-1185">Reference proteome</keyword>
<feature type="transmembrane region" description="Helical" evidence="2">
    <location>
        <begin position="233"/>
        <end position="257"/>
    </location>
</feature>
<evidence type="ECO:0000313" key="4">
    <source>
        <dbReference type="Proteomes" id="UP001174208"/>
    </source>
</evidence>
<dbReference type="Pfam" id="PF14110">
    <property type="entry name" value="DUF4282"/>
    <property type="match status" value="1"/>
</dbReference>
<evidence type="ECO:0000313" key="3">
    <source>
        <dbReference type="EMBL" id="MDN4615258.1"/>
    </source>
</evidence>